<reference evidence="4" key="1">
    <citation type="submission" date="2015-10" db="EMBL/GenBank/DDBJ databases">
        <authorList>
            <person name="Lehtovirta-Morley L.E."/>
            <person name="Vieille C."/>
        </authorList>
    </citation>
    <scope>NUCLEOTIDE SEQUENCE [LARGE SCALE GENOMIC DNA]</scope>
</reference>
<feature type="transmembrane region" description="Helical" evidence="1">
    <location>
        <begin position="58"/>
        <end position="77"/>
    </location>
</feature>
<dbReference type="SUPFAM" id="SSF48317">
    <property type="entry name" value="Acid phosphatase/Vanadium-dependent haloperoxidase"/>
    <property type="match status" value="1"/>
</dbReference>
<name>A0A128A1K9_9ARCH</name>
<protein>
    <submittedName>
        <fullName evidence="3">PAP2 family protein</fullName>
    </submittedName>
</protein>
<evidence type="ECO:0000313" key="3">
    <source>
        <dbReference type="EMBL" id="CUR51220.1"/>
    </source>
</evidence>
<dbReference type="InterPro" id="IPR000326">
    <property type="entry name" value="PAP2/HPO"/>
</dbReference>
<dbReference type="InterPro" id="IPR036938">
    <property type="entry name" value="PAP2/HPO_sf"/>
</dbReference>
<evidence type="ECO:0000313" key="4">
    <source>
        <dbReference type="Proteomes" id="UP000196239"/>
    </source>
</evidence>
<keyword evidence="1" id="KW-0812">Transmembrane</keyword>
<proteinExistence type="predicted"/>
<gene>
    <name evidence="3" type="ORF">NDEV_0455</name>
</gene>
<feature type="transmembrane region" description="Helical" evidence="1">
    <location>
        <begin position="164"/>
        <end position="182"/>
    </location>
</feature>
<dbReference type="Pfam" id="PF01569">
    <property type="entry name" value="PAP2"/>
    <property type="match status" value="1"/>
</dbReference>
<feature type="transmembrane region" description="Helical" evidence="1">
    <location>
        <begin position="138"/>
        <end position="157"/>
    </location>
</feature>
<sequence length="219" mass="24533">MQNWIFDIRSRTFFLLLLSFLILLSLAVTKAVFTYDTGFETALSKLVGNQAIDLTMDVFTELGWVLYPIFVSIILFIIKKTRRLGLVLLLSLLVGSMVVAYMRCYTGYEKPALDYLGAHLALKSGADVGVPCSIEGTFPAGATMRTTIFAFIIGYALSRRFPRGCYLLWIYPIMVSLSRLYLLQEYPLTILAGVVSGILIANIISKKLKIELIFDKSKT</sequence>
<feature type="transmembrane region" description="Helical" evidence="1">
    <location>
        <begin position="84"/>
        <end position="102"/>
    </location>
</feature>
<dbReference type="Proteomes" id="UP000196239">
    <property type="component" value="Chromosome 1"/>
</dbReference>
<dbReference type="EMBL" id="LN890280">
    <property type="protein sequence ID" value="CUR51220.1"/>
    <property type="molecule type" value="Genomic_DNA"/>
</dbReference>
<keyword evidence="4" id="KW-1185">Reference proteome</keyword>
<evidence type="ECO:0000259" key="2">
    <source>
        <dbReference type="Pfam" id="PF01569"/>
    </source>
</evidence>
<feature type="domain" description="Phosphatidic acid phosphatase type 2/haloperoxidase" evidence="2">
    <location>
        <begin position="86"/>
        <end position="205"/>
    </location>
</feature>
<accession>A0A128A1K9</accession>
<dbReference type="Gene3D" id="1.20.144.10">
    <property type="entry name" value="Phosphatidic acid phosphatase type 2/haloperoxidase"/>
    <property type="match status" value="1"/>
</dbReference>
<keyword evidence="1" id="KW-1133">Transmembrane helix</keyword>
<keyword evidence="1" id="KW-0472">Membrane</keyword>
<dbReference type="KEGG" id="ndv:NDEV_0455"/>
<feature type="transmembrane region" description="Helical" evidence="1">
    <location>
        <begin position="188"/>
        <end position="205"/>
    </location>
</feature>
<organism evidence="3 4">
    <name type="scientific">Nitrosotalea devaniterrae</name>
    <dbReference type="NCBI Taxonomy" id="1078905"/>
    <lineage>
        <taxon>Archaea</taxon>
        <taxon>Nitrososphaerota</taxon>
        <taxon>Nitrososphaeria</taxon>
        <taxon>Nitrosotaleales</taxon>
        <taxon>Nitrosotaleaceae</taxon>
        <taxon>Nitrosotalea</taxon>
    </lineage>
</organism>
<dbReference type="CDD" id="cd01610">
    <property type="entry name" value="PAP2_like"/>
    <property type="match status" value="1"/>
</dbReference>
<evidence type="ECO:0000256" key="1">
    <source>
        <dbReference type="SAM" id="Phobius"/>
    </source>
</evidence>
<dbReference type="AlphaFoldDB" id="A0A128A1K9"/>